<comment type="caution">
    <text evidence="1">The sequence shown here is derived from an EMBL/GenBank/DDBJ whole genome shotgun (WGS) entry which is preliminary data.</text>
</comment>
<sequence>MDRLKLTVIPDDKPVKLTIAMPAAVFRDLAAYAEAIRREGGQAAGPEPATLIVPMIQRFMATDRAFAKARRKKVGPLDSPGGS</sequence>
<name>A0A418W3D8_9PROT</name>
<reference evidence="1 2" key="1">
    <citation type="submission" date="2018-09" db="EMBL/GenBank/DDBJ databases">
        <authorList>
            <person name="Zhu H."/>
        </authorList>
    </citation>
    <scope>NUCLEOTIDE SEQUENCE [LARGE SCALE GENOMIC DNA]</scope>
    <source>
        <strain evidence="1 2">K2W22B-5</strain>
    </source>
</reference>
<accession>A0A418W3D8</accession>
<dbReference type="InterPro" id="IPR018733">
    <property type="entry name" value="DUF2274"/>
</dbReference>
<gene>
    <name evidence="1" type="ORF">D3877_08465</name>
</gene>
<dbReference type="OrthoDB" id="9803810at2"/>
<dbReference type="Proteomes" id="UP000283458">
    <property type="component" value="Unassembled WGS sequence"/>
</dbReference>
<protein>
    <submittedName>
        <fullName evidence="1">DUF2274 domain-containing protein</fullName>
    </submittedName>
</protein>
<dbReference type="EMBL" id="QYUL01000001">
    <property type="protein sequence ID" value="RJF84545.1"/>
    <property type="molecule type" value="Genomic_DNA"/>
</dbReference>
<proteinExistence type="predicted"/>
<dbReference type="Pfam" id="PF10038">
    <property type="entry name" value="DUF2274"/>
    <property type="match status" value="1"/>
</dbReference>
<evidence type="ECO:0000313" key="1">
    <source>
        <dbReference type="EMBL" id="RJF84545.1"/>
    </source>
</evidence>
<dbReference type="RefSeq" id="WP_119830193.1">
    <property type="nucleotide sequence ID" value="NZ_QYUL01000001.1"/>
</dbReference>
<organism evidence="1 2">
    <name type="scientific">Azospirillum cavernae</name>
    <dbReference type="NCBI Taxonomy" id="2320860"/>
    <lineage>
        <taxon>Bacteria</taxon>
        <taxon>Pseudomonadati</taxon>
        <taxon>Pseudomonadota</taxon>
        <taxon>Alphaproteobacteria</taxon>
        <taxon>Rhodospirillales</taxon>
        <taxon>Azospirillaceae</taxon>
        <taxon>Azospirillum</taxon>
    </lineage>
</organism>
<dbReference type="AlphaFoldDB" id="A0A418W3D8"/>
<evidence type="ECO:0000313" key="2">
    <source>
        <dbReference type="Proteomes" id="UP000283458"/>
    </source>
</evidence>
<keyword evidence="2" id="KW-1185">Reference proteome</keyword>